<dbReference type="AlphaFoldDB" id="A0A0S4JME4"/>
<keyword evidence="2" id="KW-1185">Reference proteome</keyword>
<name>A0A0S4JME4_BODSA</name>
<organism evidence="1 2">
    <name type="scientific">Bodo saltans</name>
    <name type="common">Flagellated protozoan</name>
    <dbReference type="NCBI Taxonomy" id="75058"/>
    <lineage>
        <taxon>Eukaryota</taxon>
        <taxon>Discoba</taxon>
        <taxon>Euglenozoa</taxon>
        <taxon>Kinetoplastea</taxon>
        <taxon>Metakinetoplastina</taxon>
        <taxon>Eubodonida</taxon>
        <taxon>Bodonidae</taxon>
        <taxon>Bodo</taxon>
    </lineage>
</organism>
<accession>A0A0S4JME4</accession>
<evidence type="ECO:0000313" key="2">
    <source>
        <dbReference type="Proteomes" id="UP000051952"/>
    </source>
</evidence>
<reference evidence="2" key="1">
    <citation type="submission" date="2015-09" db="EMBL/GenBank/DDBJ databases">
        <authorList>
            <consortium name="Pathogen Informatics"/>
        </authorList>
    </citation>
    <scope>NUCLEOTIDE SEQUENCE [LARGE SCALE GENOMIC DNA]</scope>
    <source>
        <strain evidence="2">Lake Konstanz</strain>
    </source>
</reference>
<dbReference type="EMBL" id="CYKH01002075">
    <property type="protein sequence ID" value="CUG92683.1"/>
    <property type="molecule type" value="Genomic_DNA"/>
</dbReference>
<dbReference type="Proteomes" id="UP000051952">
    <property type="component" value="Unassembled WGS sequence"/>
</dbReference>
<dbReference type="VEuPathDB" id="TriTrypDB:BSAL_38840"/>
<sequence>MSRRHCSGHGVPFSPSISAFLDAASARYLSLSSLVWLTPHAMGELGVSFKTSSPTPVPLGRRHVVAAHDANRCVISNHLSSSAPTSCQRGGYTSAEAQCILYNAAETTWEERELSTAATRLPQQQPSPSTFQQGASVEELNVFGCPWPLHLQQLIQSQIPLPHGGTTSNRCWISPAQSHSLCGVPWSLEELEEAAAKKVAVRVPVLTRSHMHASYLVLIPPSQSATVVVSSVDDGPTTAVIGRKRQMLSELFCAPWASLSLSRSCNVYGEPYAFSTASALKCHWIQQVLHLQKNHRHHGKQMGEAAESSMQRVLRCVNDPDLSPVLFRWGTIEALRAVGVEPLPWVTPARIELEGMSPVLLYNVALTNIALDPLLLKTHPLLSTYRSEGLAAYDNHHHHKKYSAAHSSLHLVASDDDLDNMKMIEKLRQTVLESYI</sequence>
<gene>
    <name evidence="1" type="ORF">BSAL_38840</name>
</gene>
<proteinExistence type="predicted"/>
<evidence type="ECO:0000313" key="1">
    <source>
        <dbReference type="EMBL" id="CUG92683.1"/>
    </source>
</evidence>
<protein>
    <submittedName>
        <fullName evidence="1">Uncharacterized protein</fullName>
    </submittedName>
</protein>